<dbReference type="EC" id="4.3.1.3" evidence="1"/>
<dbReference type="GO" id="GO:0004397">
    <property type="term" value="F:histidine ammonia-lyase activity"/>
    <property type="evidence" value="ECO:0007669"/>
    <property type="project" value="UniProtKB-EC"/>
</dbReference>
<dbReference type="InterPro" id="IPR024083">
    <property type="entry name" value="Fumarase/histidase_N"/>
</dbReference>
<dbReference type="InterPro" id="IPR008948">
    <property type="entry name" value="L-Aspartase-like"/>
</dbReference>
<dbReference type="Pfam" id="PF00221">
    <property type="entry name" value="Lyase_aromatic"/>
    <property type="match status" value="1"/>
</dbReference>
<proteinExistence type="predicted"/>
<dbReference type="EMBL" id="CACVAQ010000269">
    <property type="protein sequence ID" value="CAA6818862.1"/>
    <property type="molecule type" value="Genomic_DNA"/>
</dbReference>
<dbReference type="AlphaFoldDB" id="A0A6S6TDD0"/>
<evidence type="ECO:0000313" key="1">
    <source>
        <dbReference type="EMBL" id="CAA6818862.1"/>
    </source>
</evidence>
<accession>A0A6S6TDD0</accession>
<gene>
    <name evidence="1" type="ORF">HELGO_WM17584</name>
</gene>
<protein>
    <submittedName>
        <fullName evidence="1">Histidine ammonia-lyase (EC)</fullName>
        <ecNumber evidence="1">4.3.1.3</ecNumber>
    </submittedName>
</protein>
<reference evidence="1" key="1">
    <citation type="submission" date="2020-01" db="EMBL/GenBank/DDBJ databases">
        <authorList>
            <person name="Meier V. D."/>
            <person name="Meier V D."/>
        </authorList>
    </citation>
    <scope>NUCLEOTIDE SEQUENCE</scope>
    <source>
        <strain evidence="1">HLG_WM_MAG_10</strain>
    </source>
</reference>
<dbReference type="SUPFAM" id="SSF48557">
    <property type="entry name" value="L-aspartase-like"/>
    <property type="match status" value="1"/>
</dbReference>
<dbReference type="Gene3D" id="1.20.200.10">
    <property type="entry name" value="Fumarase/aspartase (Central domain)"/>
    <property type="match status" value="1"/>
</dbReference>
<sequence length="521" mass="58658">MVRIGDRRLVLRDFEKVLFNKEEVTLDSNALQKVEACYQFLKKFASDKVIYGINTGFGPMAQYKIEDDKCIQLQYNLIRSHCSGMGDAFDDTYIQAAMLCQLNTMMLAHSGIDKQVPELISLLINEKICPIVFEHGGVGASGDLVQLAHLALGYIGEGDVFYNGQKKNCAEVLKMKNIRPLEIQMREGLSLMNGTSVMTGVGFVNASFAKNLLGWSITASAMLNEIVCAYDDHLSKELNYAKKHTGQRAIADILRQVLQDSDLTENRQEHLYNTEVKETLIKKKVQEYYSLRCLPQILGPIYDALHQTIETLENEANSVNDNPIIDVETQNVYHGGNFHGDYVSLSMDHLRLAVTKLSMLSERQLNFLLNHKINDILPPFVNLGELGFNFGVQGAQFTATSTTAENQMLSNSMYVHSIPNNNDNQDVVSMGTNSSSATRRVIENAYQVLAIEFVAIVQAVEYLGIEERLSSYTKKLYKELKIISPPFVEDTTMYARNTAVKEYLQNKRLDLFDQHEALKKA</sequence>
<dbReference type="InterPro" id="IPR001106">
    <property type="entry name" value="Aromatic_Lyase"/>
</dbReference>
<name>A0A6S6TDD0_9BACT</name>
<dbReference type="Gene3D" id="1.10.275.10">
    <property type="entry name" value="Fumarase/aspartase (N-terminal domain)"/>
    <property type="match status" value="1"/>
</dbReference>
<organism evidence="1">
    <name type="scientific">uncultured Aureispira sp</name>
    <dbReference type="NCBI Taxonomy" id="1331704"/>
    <lineage>
        <taxon>Bacteria</taxon>
        <taxon>Pseudomonadati</taxon>
        <taxon>Bacteroidota</taxon>
        <taxon>Saprospiria</taxon>
        <taxon>Saprospirales</taxon>
        <taxon>Saprospiraceae</taxon>
        <taxon>Aureispira</taxon>
        <taxon>environmental samples</taxon>
    </lineage>
</organism>
<keyword evidence="1" id="KW-0456">Lyase</keyword>
<dbReference type="CDD" id="cd00332">
    <property type="entry name" value="PAL-HAL"/>
    <property type="match status" value="1"/>
</dbReference>
<dbReference type="PANTHER" id="PTHR10362">
    <property type="entry name" value="HISTIDINE AMMONIA-LYASE"/>
    <property type="match status" value="1"/>
</dbReference>